<evidence type="ECO:0000313" key="1">
    <source>
        <dbReference type="EMBL" id="GAG81136.1"/>
    </source>
</evidence>
<dbReference type="EMBL" id="BART01011131">
    <property type="protein sequence ID" value="GAG81136.1"/>
    <property type="molecule type" value="Genomic_DNA"/>
</dbReference>
<sequence>GLLFAFCIIPAILLAITALALRWYPLDGPEWREKKRHIMELHEEKEKEYRQSLSENKKSKV</sequence>
<evidence type="ECO:0008006" key="2">
    <source>
        <dbReference type="Google" id="ProtNLM"/>
    </source>
</evidence>
<proteinExistence type="predicted"/>
<gene>
    <name evidence="1" type="ORF">S01H4_23862</name>
</gene>
<dbReference type="AlphaFoldDB" id="X1C9V5"/>
<accession>X1C9V5</accession>
<protein>
    <recommendedName>
        <fullName evidence="2">Major facilitator superfamily (MFS) profile domain-containing protein</fullName>
    </recommendedName>
</protein>
<organism evidence="1">
    <name type="scientific">marine sediment metagenome</name>
    <dbReference type="NCBI Taxonomy" id="412755"/>
    <lineage>
        <taxon>unclassified sequences</taxon>
        <taxon>metagenomes</taxon>
        <taxon>ecological metagenomes</taxon>
    </lineage>
</organism>
<feature type="non-terminal residue" evidence="1">
    <location>
        <position position="1"/>
    </location>
</feature>
<reference evidence="1" key="1">
    <citation type="journal article" date="2014" name="Front. Microbiol.">
        <title>High frequency of phylogenetically diverse reductive dehalogenase-homologous genes in deep subseafloor sedimentary metagenomes.</title>
        <authorList>
            <person name="Kawai M."/>
            <person name="Futagami T."/>
            <person name="Toyoda A."/>
            <person name="Takaki Y."/>
            <person name="Nishi S."/>
            <person name="Hori S."/>
            <person name="Arai W."/>
            <person name="Tsubouchi T."/>
            <person name="Morono Y."/>
            <person name="Uchiyama I."/>
            <person name="Ito T."/>
            <person name="Fujiyama A."/>
            <person name="Inagaki F."/>
            <person name="Takami H."/>
        </authorList>
    </citation>
    <scope>NUCLEOTIDE SEQUENCE</scope>
    <source>
        <strain evidence="1">Expedition CK06-06</strain>
    </source>
</reference>
<comment type="caution">
    <text evidence="1">The sequence shown here is derived from an EMBL/GenBank/DDBJ whole genome shotgun (WGS) entry which is preliminary data.</text>
</comment>
<name>X1C9V5_9ZZZZ</name>